<feature type="region of interest" description="Disordered" evidence="2">
    <location>
        <begin position="38"/>
        <end position="67"/>
    </location>
</feature>
<name>A0A0P1B5S2_PLAHL</name>
<protein>
    <submittedName>
        <fullName evidence="3">Uncharacterized protein</fullName>
    </submittedName>
</protein>
<feature type="coiled-coil region" evidence="1">
    <location>
        <begin position="309"/>
        <end position="452"/>
    </location>
</feature>
<feature type="compositionally biased region" description="Polar residues" evidence="2">
    <location>
        <begin position="38"/>
        <end position="57"/>
    </location>
</feature>
<dbReference type="AlphaFoldDB" id="A0A0P1B5S2"/>
<dbReference type="RefSeq" id="XP_024586246.1">
    <property type="nucleotide sequence ID" value="XM_024721115.1"/>
</dbReference>
<evidence type="ECO:0000256" key="2">
    <source>
        <dbReference type="SAM" id="MobiDB-lite"/>
    </source>
</evidence>
<feature type="region of interest" description="Disordered" evidence="2">
    <location>
        <begin position="1"/>
        <end position="21"/>
    </location>
</feature>
<keyword evidence="1" id="KW-0175">Coiled coil</keyword>
<feature type="coiled-coil region" evidence="1">
    <location>
        <begin position="482"/>
        <end position="552"/>
    </location>
</feature>
<feature type="compositionally biased region" description="Acidic residues" evidence="2">
    <location>
        <begin position="12"/>
        <end position="21"/>
    </location>
</feature>
<feature type="compositionally biased region" description="Polar residues" evidence="2">
    <location>
        <begin position="278"/>
        <end position="292"/>
    </location>
</feature>
<evidence type="ECO:0000256" key="1">
    <source>
        <dbReference type="SAM" id="Coils"/>
    </source>
</evidence>
<feature type="region of interest" description="Disordered" evidence="2">
    <location>
        <begin position="278"/>
        <end position="299"/>
    </location>
</feature>
<dbReference type="OMA" id="KAKWSVC"/>
<organism evidence="3 4">
    <name type="scientific">Plasmopara halstedii</name>
    <name type="common">Downy mildew of sunflower</name>
    <dbReference type="NCBI Taxonomy" id="4781"/>
    <lineage>
        <taxon>Eukaryota</taxon>
        <taxon>Sar</taxon>
        <taxon>Stramenopiles</taxon>
        <taxon>Oomycota</taxon>
        <taxon>Peronosporomycetes</taxon>
        <taxon>Peronosporales</taxon>
        <taxon>Peronosporaceae</taxon>
        <taxon>Plasmopara</taxon>
    </lineage>
</organism>
<dbReference type="GeneID" id="36402670"/>
<keyword evidence="4" id="KW-1185">Reference proteome</keyword>
<reference evidence="4" key="1">
    <citation type="submission" date="2014-09" db="EMBL/GenBank/DDBJ databases">
        <authorList>
            <person name="Sharma Rahul"/>
            <person name="Thines Marco"/>
        </authorList>
    </citation>
    <scope>NUCLEOTIDE SEQUENCE [LARGE SCALE GENOMIC DNA]</scope>
</reference>
<dbReference type="Proteomes" id="UP000054928">
    <property type="component" value="Unassembled WGS sequence"/>
</dbReference>
<feature type="compositionally biased region" description="Basic and acidic residues" evidence="2">
    <location>
        <begin position="58"/>
        <end position="67"/>
    </location>
</feature>
<evidence type="ECO:0000313" key="3">
    <source>
        <dbReference type="EMBL" id="CEG49877.1"/>
    </source>
</evidence>
<sequence length="699" mass="79452">MSDDGRGSSDNECQDSEDENLELCQQIERNGDLIVFENTLNRSNSGEPSAQESSPIQSEREHQESRDFAEKVDFISSQITLTTCQSGDEIPIEHLSRIEIEKKQSPLAIEPCESPIICVSNGDSYQNVESKQIGNDIIPQLYEGDGENFDDCAQHLTSHHNTLLNSPIQTTCEIQDDTVAAVDIAPVNLNHSVLSSNEELKKSTSLSNQVKSEVADRDTTYVKHSCENLPLETNNEPPDFSSLAIAEKQATYTVDLLFPVVYESAGSIELAQKTSTNQVIASSNTSLPTSSEKPQKEDRNIEKHLASRLAALQARLDLANTNLANATRTFKLQLSIAESDCKKLSDRNARLKTQNSVLTTTLQRSTAELSKLKTENEIYAAKLPRLQAELLKETSEVDETQAQSLQTQVAMVQLKARSHVLQTRVHSIEAQNKKLTLQLRECQQQLKRKTCALQHQIEKTKSIEIDLNELRIKFSREKMEWKNRFTTSLQRFECEKKKLENEHEAKEKKTISELKRRAEKAIKQQKVAEVCADELRQQLKQCKHELVCASDAVQQRSNEVHDIQSFLQKAHRTETRLRRDLSDLKYKLCFLRNEKKHDMTYHKRIENQHKMLKHELSNEVVLYESDSSDKEDENQEHECCSATCFSVKSSPLDRSKCLQLQGQVEHLQQELRRLRCLHSTELEAQGSVLDALLRCAKGN</sequence>
<proteinExistence type="predicted"/>
<evidence type="ECO:0000313" key="4">
    <source>
        <dbReference type="Proteomes" id="UP000054928"/>
    </source>
</evidence>
<dbReference type="OrthoDB" id="127884at2759"/>
<dbReference type="EMBL" id="CCYD01003101">
    <property type="protein sequence ID" value="CEG49877.1"/>
    <property type="molecule type" value="Genomic_DNA"/>
</dbReference>
<accession>A0A0P1B5S2</accession>
<dbReference type="STRING" id="4781.A0A0P1B5S2"/>